<dbReference type="GO" id="GO:0008033">
    <property type="term" value="P:tRNA processing"/>
    <property type="evidence" value="ECO:0007669"/>
    <property type="project" value="UniProtKB-KW"/>
</dbReference>
<dbReference type="PANTHER" id="PTHR14742">
    <property type="entry name" value="RIBONUCLEASE P SUBUNIT P21"/>
    <property type="match status" value="1"/>
</dbReference>
<evidence type="ECO:0000256" key="2">
    <source>
        <dbReference type="ARBA" id="ARBA00022723"/>
    </source>
</evidence>
<evidence type="ECO:0000256" key="5">
    <source>
        <dbReference type="SAM" id="MobiDB-lite"/>
    </source>
</evidence>
<sequence>MVKAKQGKSAAPSARAGPPLPNRDVFHRINFAHQAAAFLQQLVPASGSGPSVRAGPSKKKKAGRGSNGRGETERGTVPEQAVTVEGVEGEKQDRTVEWGRLARKGTKEMKKMAVHTQIKLDPSIKRAICKTCSTVLIPGLTCKVRNRPSKTHTHKTHYTCLACQAIRSIPNPPILDALSATSTSDSSPVVASKRQPAKMAFHEREEVADDASQNGGGQKNGQVDGKKGHLLWRGDTCLSGWGAVPTEAEAEGTSAT</sequence>
<dbReference type="Pfam" id="PF04032">
    <property type="entry name" value="Rpr2"/>
    <property type="match status" value="1"/>
</dbReference>
<dbReference type="Gene3D" id="6.20.50.20">
    <property type="match status" value="1"/>
</dbReference>
<evidence type="ECO:0000313" key="7">
    <source>
        <dbReference type="Proteomes" id="UP001164286"/>
    </source>
</evidence>
<keyword evidence="1" id="KW-0819">tRNA processing</keyword>
<proteinExistence type="inferred from homology"/>
<gene>
    <name evidence="6" type="ORF">MKK02DRAFT_41068</name>
</gene>
<dbReference type="GO" id="GO:0005655">
    <property type="term" value="C:nucleolar ribonuclease P complex"/>
    <property type="evidence" value="ECO:0007669"/>
    <property type="project" value="TreeGrafter"/>
</dbReference>
<feature type="region of interest" description="Disordered" evidence="5">
    <location>
        <begin position="204"/>
        <end position="228"/>
    </location>
</feature>
<dbReference type="InterPro" id="IPR007175">
    <property type="entry name" value="Rpr2/Snm1/Rpp21"/>
</dbReference>
<keyword evidence="2" id="KW-0479">Metal-binding</keyword>
<dbReference type="RefSeq" id="XP_052942535.1">
    <property type="nucleotide sequence ID" value="XM_053091411.1"/>
</dbReference>
<feature type="region of interest" description="Disordered" evidence="5">
    <location>
        <begin position="1"/>
        <end position="22"/>
    </location>
</feature>
<keyword evidence="7" id="KW-1185">Reference proteome</keyword>
<dbReference type="GeneID" id="77730616"/>
<dbReference type="GO" id="GO:0046872">
    <property type="term" value="F:metal ion binding"/>
    <property type="evidence" value="ECO:0007669"/>
    <property type="project" value="UniProtKB-KW"/>
</dbReference>
<feature type="region of interest" description="Disordered" evidence="5">
    <location>
        <begin position="180"/>
        <end position="199"/>
    </location>
</feature>
<dbReference type="PANTHER" id="PTHR14742:SF0">
    <property type="entry name" value="RIBONUCLEASE P PROTEIN SUBUNIT P21"/>
    <property type="match status" value="1"/>
</dbReference>
<organism evidence="6 7">
    <name type="scientific">Dioszegia hungarica</name>
    <dbReference type="NCBI Taxonomy" id="4972"/>
    <lineage>
        <taxon>Eukaryota</taxon>
        <taxon>Fungi</taxon>
        <taxon>Dikarya</taxon>
        <taxon>Basidiomycota</taxon>
        <taxon>Agaricomycotina</taxon>
        <taxon>Tremellomycetes</taxon>
        <taxon>Tremellales</taxon>
        <taxon>Bulleribasidiaceae</taxon>
        <taxon>Dioszegia</taxon>
    </lineage>
</organism>
<evidence type="ECO:0000256" key="1">
    <source>
        <dbReference type="ARBA" id="ARBA00022694"/>
    </source>
</evidence>
<dbReference type="AlphaFoldDB" id="A0AA38LRN9"/>
<name>A0AA38LRN9_9TREE</name>
<evidence type="ECO:0000256" key="4">
    <source>
        <dbReference type="ARBA" id="ARBA00038402"/>
    </source>
</evidence>
<feature type="region of interest" description="Disordered" evidence="5">
    <location>
        <begin position="47"/>
        <end position="92"/>
    </location>
</feature>
<dbReference type="EMBL" id="JAKWFO010000014">
    <property type="protein sequence ID" value="KAI9632758.1"/>
    <property type="molecule type" value="Genomic_DNA"/>
</dbReference>
<protein>
    <submittedName>
        <fullName evidence="6">RNAse P Rpr2/Rpp21/SNM1 subunit domain-containing protein</fullName>
    </submittedName>
</protein>
<keyword evidence="3" id="KW-0862">Zinc</keyword>
<dbReference type="Proteomes" id="UP001164286">
    <property type="component" value="Unassembled WGS sequence"/>
</dbReference>
<accession>A0AA38LRN9</accession>
<evidence type="ECO:0000256" key="3">
    <source>
        <dbReference type="ARBA" id="ARBA00022833"/>
    </source>
</evidence>
<comment type="similarity">
    <text evidence="4">Belongs to the eukaryotic/archaeal RNase P protein component 4 family.</text>
</comment>
<reference evidence="6" key="1">
    <citation type="journal article" date="2022" name="G3 (Bethesda)">
        <title>High quality genome of the basidiomycete yeast Dioszegia hungarica PDD-24b-2 isolated from cloud water.</title>
        <authorList>
            <person name="Jarrige D."/>
            <person name="Haridas S."/>
            <person name="Bleykasten-Grosshans C."/>
            <person name="Joly M."/>
            <person name="Nadalig T."/>
            <person name="Sancelme M."/>
            <person name="Vuilleumier S."/>
            <person name="Grigoriev I.V."/>
            <person name="Amato P."/>
            <person name="Bringel F."/>
        </authorList>
    </citation>
    <scope>NUCLEOTIDE SEQUENCE</scope>
    <source>
        <strain evidence="6">PDD-24b-2</strain>
    </source>
</reference>
<evidence type="ECO:0000313" key="6">
    <source>
        <dbReference type="EMBL" id="KAI9632758.1"/>
    </source>
</evidence>
<comment type="caution">
    <text evidence="6">The sequence shown here is derived from an EMBL/GenBank/DDBJ whole genome shotgun (WGS) entry which is preliminary data.</text>
</comment>